<feature type="transmembrane region" description="Helical" evidence="6">
    <location>
        <begin position="387"/>
        <end position="408"/>
    </location>
</feature>
<feature type="transmembrane region" description="Helical" evidence="6">
    <location>
        <begin position="114"/>
        <end position="134"/>
    </location>
</feature>
<protein>
    <submittedName>
        <fullName evidence="7">O-antigen/teichoic acid export membrane protein</fullName>
    </submittedName>
</protein>
<keyword evidence="5 6" id="KW-0472">Membrane</keyword>
<dbReference type="EMBL" id="QKZR01000009">
    <property type="protein sequence ID" value="PZX36690.1"/>
    <property type="molecule type" value="Genomic_DNA"/>
</dbReference>
<gene>
    <name evidence="7" type="ORF">LX97_03447</name>
</gene>
<feature type="transmembrane region" description="Helical" evidence="6">
    <location>
        <begin position="362"/>
        <end position="381"/>
    </location>
</feature>
<feature type="transmembrane region" description="Helical" evidence="6">
    <location>
        <begin position="155"/>
        <end position="173"/>
    </location>
</feature>
<comment type="subcellular location">
    <subcellularLocation>
        <location evidence="1">Cell membrane</location>
        <topology evidence="1">Multi-pass membrane protein</topology>
    </subcellularLocation>
</comment>
<accession>A0ABX5PTU6</accession>
<proteinExistence type="predicted"/>
<feature type="transmembrane region" description="Helical" evidence="6">
    <location>
        <begin position="179"/>
        <end position="196"/>
    </location>
</feature>
<feature type="transmembrane region" description="Helical" evidence="6">
    <location>
        <begin position="48"/>
        <end position="67"/>
    </location>
</feature>
<dbReference type="InterPro" id="IPR050833">
    <property type="entry name" value="Poly_Biosynth_Transport"/>
</dbReference>
<evidence type="ECO:0000256" key="5">
    <source>
        <dbReference type="ARBA" id="ARBA00023136"/>
    </source>
</evidence>
<feature type="transmembrane region" description="Helical" evidence="6">
    <location>
        <begin position="88"/>
        <end position="108"/>
    </location>
</feature>
<evidence type="ECO:0000313" key="8">
    <source>
        <dbReference type="Proteomes" id="UP000248584"/>
    </source>
</evidence>
<evidence type="ECO:0000256" key="1">
    <source>
        <dbReference type="ARBA" id="ARBA00004651"/>
    </source>
</evidence>
<evidence type="ECO:0000256" key="6">
    <source>
        <dbReference type="SAM" id="Phobius"/>
    </source>
</evidence>
<dbReference type="RefSeq" id="WP_015363371.1">
    <property type="nucleotide sequence ID" value="NZ_QKZR01000009.1"/>
</dbReference>
<reference evidence="7 8" key="1">
    <citation type="submission" date="2018-06" db="EMBL/GenBank/DDBJ databases">
        <title>Genomic Encyclopedia of Archaeal and Bacterial Type Strains, Phase II (KMG-II): from individual species to whole genera.</title>
        <authorList>
            <person name="Goeker M."/>
        </authorList>
    </citation>
    <scope>NUCLEOTIDE SEQUENCE [LARGE SCALE GENOMIC DNA]</scope>
    <source>
        <strain evidence="7 8">DSM 17205</strain>
    </source>
</reference>
<keyword evidence="4 6" id="KW-1133">Transmembrane helix</keyword>
<keyword evidence="2" id="KW-1003">Cell membrane</keyword>
<name>A0ABX5PTU6_9FLAO</name>
<dbReference type="PANTHER" id="PTHR30250:SF11">
    <property type="entry name" value="O-ANTIGEN TRANSPORTER-RELATED"/>
    <property type="match status" value="1"/>
</dbReference>
<feature type="transmembrane region" description="Helical" evidence="6">
    <location>
        <begin position="334"/>
        <end position="355"/>
    </location>
</feature>
<feature type="transmembrane region" description="Helical" evidence="6">
    <location>
        <begin position="296"/>
        <end position="314"/>
    </location>
</feature>
<comment type="caution">
    <text evidence="7">The sequence shown here is derived from an EMBL/GenBank/DDBJ whole genome shotgun (WGS) entry which is preliminary data.</text>
</comment>
<keyword evidence="3 6" id="KW-0812">Transmembrane</keyword>
<dbReference type="Proteomes" id="UP000248584">
    <property type="component" value="Unassembled WGS sequence"/>
</dbReference>
<keyword evidence="8" id="KW-1185">Reference proteome</keyword>
<feature type="transmembrane region" description="Helical" evidence="6">
    <location>
        <begin position="253"/>
        <end position="276"/>
    </location>
</feature>
<feature type="transmembrane region" description="Helical" evidence="6">
    <location>
        <begin position="17"/>
        <end position="36"/>
    </location>
</feature>
<dbReference type="PANTHER" id="PTHR30250">
    <property type="entry name" value="PST FAMILY PREDICTED COLANIC ACID TRANSPORTER"/>
    <property type="match status" value="1"/>
</dbReference>
<evidence type="ECO:0000256" key="4">
    <source>
        <dbReference type="ARBA" id="ARBA00022989"/>
    </source>
</evidence>
<evidence type="ECO:0000313" key="7">
    <source>
        <dbReference type="EMBL" id="PZX36690.1"/>
    </source>
</evidence>
<sequence length="413" mass="46310">MIAIAHKIKKTFTQEQLFMLSAFVVNGGNYLYNLLLGRYLGPAQFADAAILITLLLALSFVAMTFQLTVTKFTVELAQLQREHLIAKAYKYALSTGIVLGMATVVFAGELQTVFQTQSAGMFVAFGLAIPLYFIMSVNRGILQGDSKFGPLAMTYQLEMLCRLLLTFTFLILFDLPSEYAVSIAIAVSFIAGLFPFQKGALKKTQQLILPKEQQKKITLFFVLTACYELTQIVCNNSDILLVKHYFPSYDAGLYASLALIGRVVYFVTWMFVMLLLPQVLESRKNGKNPVPVLKKYLGYISLLSLAIVSFTFLFPEFAVTILFGEQYKSIAGLLGWYALATSFFALSNIFAYYFLSIDKYQPIIITAVFGMLQVVAIIFFHESLFQVVMAQVYVMAALLVAQVSYFFYDQYSG</sequence>
<evidence type="ECO:0000256" key="3">
    <source>
        <dbReference type="ARBA" id="ARBA00022692"/>
    </source>
</evidence>
<evidence type="ECO:0000256" key="2">
    <source>
        <dbReference type="ARBA" id="ARBA00022475"/>
    </source>
</evidence>
<feature type="transmembrane region" description="Helical" evidence="6">
    <location>
        <begin position="217"/>
        <end position="233"/>
    </location>
</feature>
<organism evidence="7 8">
    <name type="scientific">Nonlabens dokdonensis</name>
    <dbReference type="NCBI Taxonomy" id="328515"/>
    <lineage>
        <taxon>Bacteria</taxon>
        <taxon>Pseudomonadati</taxon>
        <taxon>Bacteroidota</taxon>
        <taxon>Flavobacteriia</taxon>
        <taxon>Flavobacteriales</taxon>
        <taxon>Flavobacteriaceae</taxon>
        <taxon>Nonlabens</taxon>
    </lineage>
</organism>